<keyword evidence="3 6" id="KW-0812">Transmembrane</keyword>
<keyword evidence="2" id="KW-1003">Cell membrane</keyword>
<feature type="transmembrane region" description="Helical" evidence="6">
    <location>
        <begin position="401"/>
        <end position="420"/>
    </location>
</feature>
<evidence type="ECO:0000256" key="6">
    <source>
        <dbReference type="SAM" id="Phobius"/>
    </source>
</evidence>
<keyword evidence="5 6" id="KW-0472">Membrane</keyword>
<accession>F0FH97</accession>
<feature type="transmembrane region" description="Helical" evidence="6">
    <location>
        <begin position="101"/>
        <end position="123"/>
    </location>
</feature>
<feature type="transmembrane region" description="Helical" evidence="6">
    <location>
        <begin position="189"/>
        <end position="207"/>
    </location>
</feature>
<feature type="transmembrane region" description="Helical" evidence="6">
    <location>
        <begin position="310"/>
        <end position="329"/>
    </location>
</feature>
<feature type="transmembrane region" description="Helical" evidence="6">
    <location>
        <begin position="432"/>
        <end position="465"/>
    </location>
</feature>
<dbReference type="Proteomes" id="UP000004185">
    <property type="component" value="Unassembled WGS sequence"/>
</dbReference>
<organism evidence="7 8">
    <name type="scientific">Streptococcus sanguinis SK353</name>
    <dbReference type="NCBI Taxonomy" id="888815"/>
    <lineage>
        <taxon>Bacteria</taxon>
        <taxon>Bacillati</taxon>
        <taxon>Bacillota</taxon>
        <taxon>Bacilli</taxon>
        <taxon>Lactobacillales</taxon>
        <taxon>Streptococcaceae</taxon>
        <taxon>Streptococcus</taxon>
    </lineage>
</organism>
<evidence type="ECO:0008006" key="9">
    <source>
        <dbReference type="Google" id="ProtNLM"/>
    </source>
</evidence>
<dbReference type="GO" id="GO:0005886">
    <property type="term" value="C:plasma membrane"/>
    <property type="evidence" value="ECO:0007669"/>
    <property type="project" value="UniProtKB-SubCell"/>
</dbReference>
<comment type="caution">
    <text evidence="7">The sequence shown here is derived from an EMBL/GenBank/DDBJ whole genome shotgun (WGS) entry which is preliminary data.</text>
</comment>
<evidence type="ECO:0000256" key="1">
    <source>
        <dbReference type="ARBA" id="ARBA00004651"/>
    </source>
</evidence>
<keyword evidence="4 6" id="KW-1133">Transmembrane helix</keyword>
<feature type="transmembrane region" description="Helical" evidence="6">
    <location>
        <begin position="341"/>
        <end position="364"/>
    </location>
</feature>
<name>F0FH97_STRSA</name>
<dbReference type="PANTHER" id="PTHR30250:SF11">
    <property type="entry name" value="O-ANTIGEN TRANSPORTER-RELATED"/>
    <property type="match status" value="1"/>
</dbReference>
<proteinExistence type="predicted"/>
<dbReference type="PANTHER" id="PTHR30250">
    <property type="entry name" value="PST FAMILY PREDICTED COLANIC ACID TRANSPORTER"/>
    <property type="match status" value="1"/>
</dbReference>
<evidence type="ECO:0000256" key="2">
    <source>
        <dbReference type="ARBA" id="ARBA00022475"/>
    </source>
</evidence>
<protein>
    <recommendedName>
        <fullName evidence="9">Polysaccharide biosynthesis protein</fullName>
    </recommendedName>
</protein>
<comment type="subcellular location">
    <subcellularLocation>
        <location evidence="1">Cell membrane</location>
        <topology evidence="1">Multi-pass membrane protein</topology>
    </subcellularLocation>
</comment>
<feature type="transmembrane region" description="Helical" evidence="6">
    <location>
        <begin position="269"/>
        <end position="289"/>
    </location>
</feature>
<feature type="transmembrane region" description="Helical" evidence="6">
    <location>
        <begin position="129"/>
        <end position="151"/>
    </location>
</feature>
<dbReference type="PATRIC" id="fig|888815.3.peg.2046"/>
<feature type="transmembrane region" description="Helical" evidence="6">
    <location>
        <begin position="21"/>
        <end position="47"/>
    </location>
</feature>
<evidence type="ECO:0000256" key="4">
    <source>
        <dbReference type="ARBA" id="ARBA00022989"/>
    </source>
</evidence>
<feature type="transmembrane region" description="Helical" evidence="6">
    <location>
        <begin position="228"/>
        <end position="249"/>
    </location>
</feature>
<dbReference type="InterPro" id="IPR050833">
    <property type="entry name" value="Poly_Biosynth_Transport"/>
</dbReference>
<feature type="transmembrane region" description="Helical" evidence="6">
    <location>
        <begin position="163"/>
        <end position="183"/>
    </location>
</feature>
<dbReference type="AlphaFoldDB" id="F0FH97"/>
<evidence type="ECO:0000256" key="5">
    <source>
        <dbReference type="ARBA" id="ARBA00023136"/>
    </source>
</evidence>
<sequence length="483" mass="55550">MIAWQQIGRNRRANLSGGLKKIIANFSYVVLSNLLTVIVSSLVVLILPKIMGVEEYGYWQLYIFYLSYAGFVHLGWVDGIYLRYGGLEYDDLDKEKFFSQFLMLLIYLTGIGILFFLGTSAFIRDEGSRFVFILLVYTMLVTNLRFLFVYILQMTNRLKESSYVVSGDRLLYLLLLLVFIFVGFRDFKIMVYADLIGRVVSLFYAMYLCRDMALRPLNQFKLDIRETVCNIAVGINLMLSNVASMLIIGTVRMGIQKVWNIATFGKVSLTLSISNLLMTFINAIGLVIFPILKRTDESKLPKIYNQLRNVLMVLMFGVLLLYYPLKIALDSWLPAYRESLIFMALVFPMSVYEGKMALLINTYLKALRMERQIFKVNVIAMLLSFATTLIFAVSLRNLNATVLSIVLLLATRSILAELILAKRMQIEVVKDIWIELLMTLVFIASNWFLSVYLAAAAYGFVYLTYSIYKYQSLKDLLQQLRAR</sequence>
<dbReference type="EMBL" id="AEWY01000013">
    <property type="protein sequence ID" value="EGC21571.1"/>
    <property type="molecule type" value="Genomic_DNA"/>
</dbReference>
<feature type="transmembrane region" description="Helical" evidence="6">
    <location>
        <begin position="59"/>
        <end position="81"/>
    </location>
</feature>
<evidence type="ECO:0000313" key="8">
    <source>
        <dbReference type="Proteomes" id="UP000004185"/>
    </source>
</evidence>
<dbReference type="HOGENOM" id="CLU_044974_0_0_9"/>
<feature type="transmembrane region" description="Helical" evidence="6">
    <location>
        <begin position="376"/>
        <end position="395"/>
    </location>
</feature>
<gene>
    <name evidence="7" type="ORF">HMPREF9388_2080</name>
</gene>
<reference evidence="7 8" key="1">
    <citation type="submission" date="2011-01" db="EMBL/GenBank/DDBJ databases">
        <authorList>
            <person name="Muzny D."/>
            <person name="Qin X."/>
            <person name="Deng J."/>
            <person name="Jiang H."/>
            <person name="Liu Y."/>
            <person name="Qu J."/>
            <person name="Song X.-Z."/>
            <person name="Zhang L."/>
            <person name="Thornton R."/>
            <person name="Coyle M."/>
            <person name="Francisco L."/>
            <person name="Jackson L."/>
            <person name="Javaid M."/>
            <person name="Korchina V."/>
            <person name="Kovar C."/>
            <person name="Mata R."/>
            <person name="Mathew T."/>
            <person name="Ngo R."/>
            <person name="Nguyen L."/>
            <person name="Nguyen N."/>
            <person name="Okwuonu G."/>
            <person name="Ongeri F."/>
            <person name="Pham C."/>
            <person name="Simmons D."/>
            <person name="Wilczek-Boney K."/>
            <person name="Hale W."/>
            <person name="Jakkamsetti A."/>
            <person name="Pham P."/>
            <person name="Ruth R."/>
            <person name="San Lucas F."/>
            <person name="Warren J."/>
            <person name="Zhang J."/>
            <person name="Zhao Z."/>
            <person name="Zhou C."/>
            <person name="Zhu D."/>
            <person name="Lee S."/>
            <person name="Bess C."/>
            <person name="Blankenburg K."/>
            <person name="Forbes L."/>
            <person name="Fu Q."/>
            <person name="Gubbala S."/>
            <person name="Hirani K."/>
            <person name="Jayaseelan J.C."/>
            <person name="Lara F."/>
            <person name="Munidasa M."/>
            <person name="Palculict T."/>
            <person name="Patil S."/>
            <person name="Pu L.-L."/>
            <person name="Saada N."/>
            <person name="Tang L."/>
            <person name="Weissenberger G."/>
            <person name="Zhu Y."/>
            <person name="Hemphill L."/>
            <person name="Shang Y."/>
            <person name="Youmans B."/>
            <person name="Ayvaz T."/>
            <person name="Ross M."/>
            <person name="Santibanez J."/>
            <person name="Aqrawi P."/>
            <person name="Gross S."/>
            <person name="Joshi V."/>
            <person name="Fowler G."/>
            <person name="Nazareth L."/>
            <person name="Reid J."/>
            <person name="Worley K."/>
            <person name="Petrosino J."/>
            <person name="Highlander S."/>
            <person name="Gibbs R."/>
        </authorList>
    </citation>
    <scope>NUCLEOTIDE SEQUENCE [LARGE SCALE GENOMIC DNA]</scope>
    <source>
        <strain evidence="7 8">SK353</strain>
    </source>
</reference>
<evidence type="ECO:0000256" key="3">
    <source>
        <dbReference type="ARBA" id="ARBA00022692"/>
    </source>
</evidence>
<evidence type="ECO:0000313" key="7">
    <source>
        <dbReference type="EMBL" id="EGC21571.1"/>
    </source>
</evidence>